<dbReference type="InterPro" id="IPR027417">
    <property type="entry name" value="P-loop_NTPase"/>
</dbReference>
<keyword evidence="3 6" id="KW-0175">Coiled coil</keyword>
<dbReference type="AlphaFoldDB" id="A0A9D4ZEN7"/>
<evidence type="ECO:0000256" key="2">
    <source>
        <dbReference type="ARBA" id="ARBA00022701"/>
    </source>
</evidence>
<protein>
    <recommendedName>
        <fullName evidence="7">Kinesin motor domain-containing protein</fullName>
    </recommendedName>
</protein>
<evidence type="ECO:0000256" key="4">
    <source>
        <dbReference type="ARBA" id="ARBA00023175"/>
    </source>
</evidence>
<dbReference type="SMART" id="SM00129">
    <property type="entry name" value="KISc"/>
    <property type="match status" value="1"/>
</dbReference>
<dbReference type="CDD" id="cd00106">
    <property type="entry name" value="KISc"/>
    <property type="match status" value="1"/>
</dbReference>
<dbReference type="Pfam" id="PF23735">
    <property type="entry name" value="KIF9"/>
    <property type="match status" value="1"/>
</dbReference>
<feature type="coiled-coil region" evidence="6">
    <location>
        <begin position="561"/>
        <end position="588"/>
    </location>
</feature>
<feature type="domain" description="Kinesin motor" evidence="7">
    <location>
        <begin position="23"/>
        <end position="351"/>
    </location>
</feature>
<dbReference type="Pfam" id="PF00225">
    <property type="entry name" value="Kinesin"/>
    <property type="match status" value="1"/>
</dbReference>
<organism evidence="8 9">
    <name type="scientific">Adiantum capillus-veneris</name>
    <name type="common">Maidenhair fern</name>
    <dbReference type="NCBI Taxonomy" id="13818"/>
    <lineage>
        <taxon>Eukaryota</taxon>
        <taxon>Viridiplantae</taxon>
        <taxon>Streptophyta</taxon>
        <taxon>Embryophyta</taxon>
        <taxon>Tracheophyta</taxon>
        <taxon>Polypodiopsida</taxon>
        <taxon>Polypodiidae</taxon>
        <taxon>Polypodiales</taxon>
        <taxon>Pteridineae</taxon>
        <taxon>Pteridaceae</taxon>
        <taxon>Vittarioideae</taxon>
        <taxon>Adiantum</taxon>
    </lineage>
</organism>
<evidence type="ECO:0000256" key="1">
    <source>
        <dbReference type="ARBA" id="ARBA00022528"/>
    </source>
</evidence>
<evidence type="ECO:0000256" key="6">
    <source>
        <dbReference type="SAM" id="Coils"/>
    </source>
</evidence>
<evidence type="ECO:0000259" key="7">
    <source>
        <dbReference type="PROSITE" id="PS50067"/>
    </source>
</evidence>
<dbReference type="InterPro" id="IPR001752">
    <property type="entry name" value="Kinesin_motor_dom"/>
</dbReference>
<dbReference type="EMBL" id="JABFUD020000012">
    <property type="protein sequence ID" value="KAI5072609.1"/>
    <property type="molecule type" value="Genomic_DNA"/>
</dbReference>
<gene>
    <name evidence="8" type="ORF">GOP47_0012715</name>
</gene>
<dbReference type="InterPro" id="IPR027640">
    <property type="entry name" value="Kinesin-like_fam"/>
</dbReference>
<dbReference type="Gene3D" id="3.40.850.10">
    <property type="entry name" value="Kinesin motor domain"/>
    <property type="match status" value="1"/>
</dbReference>
<dbReference type="GO" id="GO:0005524">
    <property type="term" value="F:ATP binding"/>
    <property type="evidence" value="ECO:0007669"/>
    <property type="project" value="UniProtKB-UniRule"/>
</dbReference>
<evidence type="ECO:0000313" key="9">
    <source>
        <dbReference type="Proteomes" id="UP000886520"/>
    </source>
</evidence>
<keyword evidence="2" id="KW-0493">Microtubule</keyword>
<dbReference type="GO" id="GO:0005874">
    <property type="term" value="C:microtubule"/>
    <property type="evidence" value="ECO:0007669"/>
    <property type="project" value="UniProtKB-KW"/>
</dbReference>
<keyword evidence="1" id="KW-0934">Plastid</keyword>
<keyword evidence="5" id="KW-0067">ATP-binding</keyword>
<proteinExistence type="inferred from homology"/>
<reference evidence="8" key="1">
    <citation type="submission" date="2021-01" db="EMBL/GenBank/DDBJ databases">
        <title>Adiantum capillus-veneris genome.</title>
        <authorList>
            <person name="Fang Y."/>
            <person name="Liao Q."/>
        </authorList>
    </citation>
    <scope>NUCLEOTIDE SEQUENCE</scope>
    <source>
        <strain evidence="8">H3</strain>
        <tissue evidence="8">Leaf</tissue>
    </source>
</reference>
<keyword evidence="4 5" id="KW-0505">Motor protein</keyword>
<feature type="coiled-coil region" evidence="6">
    <location>
        <begin position="361"/>
        <end position="388"/>
    </location>
</feature>
<evidence type="ECO:0000256" key="3">
    <source>
        <dbReference type="ARBA" id="ARBA00023054"/>
    </source>
</evidence>
<sequence length="669" mass="76335">MKTSILQAIWKQDSEENEMGYYRIGTHLRLRPSARPALALHADAETSTLRVDLKHAEGGPPRSHDDQMVFHFDSIIQSTSQEATFNECARDIVEDVLCGYNGTILAYGQSGSGKTFAMSGDSKNALHKGVIPRAIHRIFADKFARPESETSIHVSYLEVYNEVIYDLLTDKKEPLRAVSMMEENGQIEMKGLQQFLCETEEDALKHFVHGERRRCIGTNTFHKFSNRSHCMFTIYVERHSKGRDHPDRTAAKLNLVDLAGCERFKCIDAARQSEKEVLNINKSLTFLEQAVSELRKGQAHVSFRQSRLTMLLRDALGGNSKTVLIVCALQEDEFLDETISALRFAQRVKDLKTSAVLNKVVDSVQIERQLYERKIEELKRELAFYDALNGRSGISRDDLTEQRKVELKSKVEAFLLQKEDVDAIPIESLTQIKETYHIFKEAQAMLHAKLEKLSKENSISKLEDNQTISMMEADDGVGELEPQGFSVGVAPLDWRPAKIDSENVTTEKTFASALLQQVAHENQRSYGEDSMKRNLAFHEFKHSISEGTQQCYILNTKKSELKEKKLMMQNLAVKLNDCKQEIHELNVLLAGQASDATKAEPAEAETIKFDDGRGQLQERLEQAKAEYQKCFAELLQLKDQIPPARKEMLECQERLLDSFFKWYKRDREK</sequence>
<dbReference type="PANTHER" id="PTHR47968:SF36">
    <property type="entry name" value="KINESIN HEAVY CHAIN ISOFORM X1"/>
    <property type="match status" value="1"/>
</dbReference>
<comment type="caution">
    <text evidence="8">The sequence shown here is derived from an EMBL/GenBank/DDBJ whole genome shotgun (WGS) entry which is preliminary data.</text>
</comment>
<dbReference type="Proteomes" id="UP000886520">
    <property type="component" value="Chromosome 12"/>
</dbReference>
<evidence type="ECO:0000256" key="5">
    <source>
        <dbReference type="PROSITE-ProRule" id="PRU00283"/>
    </source>
</evidence>
<comment type="similarity">
    <text evidence="5">Belongs to the TRAFAC class myosin-kinesin ATPase superfamily. Kinesin family.</text>
</comment>
<keyword evidence="9" id="KW-1185">Reference proteome</keyword>
<dbReference type="OrthoDB" id="1903419at2759"/>
<feature type="coiled-coil region" evidence="6">
    <location>
        <begin position="613"/>
        <end position="640"/>
    </location>
</feature>
<evidence type="ECO:0000313" key="8">
    <source>
        <dbReference type="EMBL" id="KAI5072609.1"/>
    </source>
</evidence>
<dbReference type="GO" id="GO:0007018">
    <property type="term" value="P:microtubule-based movement"/>
    <property type="evidence" value="ECO:0007669"/>
    <property type="project" value="InterPro"/>
</dbReference>
<dbReference type="SUPFAM" id="SSF52540">
    <property type="entry name" value="P-loop containing nucleoside triphosphate hydrolases"/>
    <property type="match status" value="1"/>
</dbReference>
<dbReference type="GO" id="GO:0008017">
    <property type="term" value="F:microtubule binding"/>
    <property type="evidence" value="ECO:0007669"/>
    <property type="project" value="InterPro"/>
</dbReference>
<dbReference type="PRINTS" id="PR00380">
    <property type="entry name" value="KINESINHEAVY"/>
</dbReference>
<keyword evidence="1" id="KW-0150">Chloroplast</keyword>
<dbReference type="InterPro" id="IPR036961">
    <property type="entry name" value="Kinesin_motor_dom_sf"/>
</dbReference>
<dbReference type="InterPro" id="IPR056524">
    <property type="entry name" value="KIF6/9_C"/>
</dbReference>
<feature type="binding site" evidence="5">
    <location>
        <begin position="108"/>
        <end position="115"/>
    </location>
    <ligand>
        <name>ATP</name>
        <dbReference type="ChEBI" id="CHEBI:30616"/>
    </ligand>
</feature>
<dbReference type="GO" id="GO:0003777">
    <property type="term" value="F:microtubule motor activity"/>
    <property type="evidence" value="ECO:0007669"/>
    <property type="project" value="InterPro"/>
</dbReference>
<accession>A0A9D4ZEN7</accession>
<name>A0A9D4ZEN7_ADICA</name>
<dbReference type="PROSITE" id="PS50067">
    <property type="entry name" value="KINESIN_MOTOR_2"/>
    <property type="match status" value="1"/>
</dbReference>
<dbReference type="PANTHER" id="PTHR47968">
    <property type="entry name" value="CENTROMERE PROTEIN E"/>
    <property type="match status" value="1"/>
</dbReference>
<keyword evidence="5" id="KW-0547">Nucleotide-binding</keyword>